<dbReference type="Proteomes" id="UP000196331">
    <property type="component" value="Unassembled WGS sequence"/>
</dbReference>
<protein>
    <submittedName>
        <fullName evidence="2">ElaA protein</fullName>
    </submittedName>
</protein>
<sequence>MYNRRFIPFEVLMPDGDYTAMSLRFSWSRLDELNTHDFYNIVKAREAVFVVEQRCAYQEIDELDPLAWHLSATVDGQLAAYIRVVGPGDKFAEPSIGRVMTLKAFRGHQYGRALMGEAVRFTEQTYPGLGIKIGAQVYLNVFYESFGFKRISEPYDEDGIPHIDMVKPASHA</sequence>
<dbReference type="AlphaFoldDB" id="A0A1R4HTP6"/>
<dbReference type="InterPro" id="IPR016181">
    <property type="entry name" value="Acyl_CoA_acyltransferase"/>
</dbReference>
<dbReference type="EMBL" id="FUKM01000014">
    <property type="protein sequence ID" value="SJN10553.1"/>
    <property type="molecule type" value="Genomic_DNA"/>
</dbReference>
<dbReference type="Gene3D" id="3.40.630.30">
    <property type="match status" value="1"/>
</dbReference>
<dbReference type="PROSITE" id="PS51186">
    <property type="entry name" value="GNAT"/>
    <property type="match status" value="1"/>
</dbReference>
<dbReference type="GO" id="GO:0016747">
    <property type="term" value="F:acyltransferase activity, transferring groups other than amino-acyl groups"/>
    <property type="evidence" value="ECO:0007669"/>
    <property type="project" value="InterPro"/>
</dbReference>
<gene>
    <name evidence="2" type="ORF">CZ787_03945</name>
</gene>
<accession>A0A1R4HTP6</accession>
<evidence type="ECO:0000259" key="1">
    <source>
        <dbReference type="PROSITE" id="PS51186"/>
    </source>
</evidence>
<dbReference type="InterPro" id="IPR000182">
    <property type="entry name" value="GNAT_dom"/>
</dbReference>
<evidence type="ECO:0000313" key="2">
    <source>
        <dbReference type="EMBL" id="SJN10553.1"/>
    </source>
</evidence>
<proteinExistence type="predicted"/>
<dbReference type="CDD" id="cd04301">
    <property type="entry name" value="NAT_SF"/>
    <property type="match status" value="1"/>
</dbReference>
<dbReference type="SUPFAM" id="SSF55729">
    <property type="entry name" value="Acyl-CoA N-acyltransferases (Nat)"/>
    <property type="match status" value="1"/>
</dbReference>
<comment type="caution">
    <text evidence="2">The sequence shown here is derived from an EMBL/GenBank/DDBJ whole genome shotgun (WGS) entry which is preliminary data.</text>
</comment>
<name>A0A1R4HTP6_9GAMM</name>
<evidence type="ECO:0000313" key="3">
    <source>
        <dbReference type="Proteomes" id="UP000196331"/>
    </source>
</evidence>
<organism evidence="2 3">
    <name type="scientific">Halomonas citrativorans</name>
    <dbReference type="NCBI Taxonomy" id="2742612"/>
    <lineage>
        <taxon>Bacteria</taxon>
        <taxon>Pseudomonadati</taxon>
        <taxon>Pseudomonadota</taxon>
        <taxon>Gammaproteobacteria</taxon>
        <taxon>Oceanospirillales</taxon>
        <taxon>Halomonadaceae</taxon>
        <taxon>Halomonas</taxon>
    </lineage>
</organism>
<feature type="domain" description="N-acetyltransferase" evidence="1">
    <location>
        <begin position="28"/>
        <end position="170"/>
    </location>
</feature>
<reference evidence="2 3" key="1">
    <citation type="submission" date="2017-02" db="EMBL/GenBank/DDBJ databases">
        <authorList>
            <person name="Dridi B."/>
        </authorList>
    </citation>
    <scope>NUCLEOTIDE SEQUENCE [LARGE SCALE GENOMIC DNA]</scope>
    <source>
        <strain evidence="2 3">JB380</strain>
    </source>
</reference>
<dbReference type="Pfam" id="PF13673">
    <property type="entry name" value="Acetyltransf_10"/>
    <property type="match status" value="1"/>
</dbReference>